<dbReference type="SUPFAM" id="SSF52540">
    <property type="entry name" value="P-loop containing nucleoside triphosphate hydrolases"/>
    <property type="match status" value="2"/>
</dbReference>
<proteinExistence type="predicted"/>
<organism evidence="4 5">
    <name type="scientific">Leucocoprinus birnbaumii</name>
    <dbReference type="NCBI Taxonomy" id="56174"/>
    <lineage>
        <taxon>Eukaryota</taxon>
        <taxon>Fungi</taxon>
        <taxon>Dikarya</taxon>
        <taxon>Basidiomycota</taxon>
        <taxon>Agaricomycotina</taxon>
        <taxon>Agaricomycetes</taxon>
        <taxon>Agaricomycetidae</taxon>
        <taxon>Agaricales</taxon>
        <taxon>Agaricineae</taxon>
        <taxon>Agaricaceae</taxon>
        <taxon>Leucocoprinus</taxon>
    </lineage>
</organism>
<feature type="domain" description="Nephrocystin 3-like N-terminal" evidence="3">
    <location>
        <begin position="700"/>
        <end position="851"/>
    </location>
</feature>
<reference evidence="4" key="1">
    <citation type="submission" date="2022-07" db="EMBL/GenBank/DDBJ databases">
        <title>Genome Sequence of Leucocoprinus birnbaumii.</title>
        <authorList>
            <person name="Buettner E."/>
        </authorList>
    </citation>
    <scope>NUCLEOTIDE SEQUENCE</scope>
    <source>
        <strain evidence="4">VT141</strain>
    </source>
</reference>
<dbReference type="Proteomes" id="UP001213000">
    <property type="component" value="Unassembled WGS sequence"/>
</dbReference>
<keyword evidence="1" id="KW-0677">Repeat</keyword>
<dbReference type="EMBL" id="JANIEX010001446">
    <property type="protein sequence ID" value="KAJ3557839.1"/>
    <property type="molecule type" value="Genomic_DNA"/>
</dbReference>
<gene>
    <name evidence="4" type="ORF">NP233_g11642</name>
</gene>
<name>A0AAD5VG20_9AGAR</name>
<dbReference type="Gene3D" id="3.40.50.300">
    <property type="entry name" value="P-loop containing nucleotide triphosphate hydrolases"/>
    <property type="match status" value="2"/>
</dbReference>
<keyword evidence="5" id="KW-1185">Reference proteome</keyword>
<evidence type="ECO:0000313" key="5">
    <source>
        <dbReference type="Proteomes" id="UP001213000"/>
    </source>
</evidence>
<dbReference type="InterPro" id="IPR027417">
    <property type="entry name" value="P-loop_NTPase"/>
</dbReference>
<comment type="caution">
    <text evidence="4">The sequence shown here is derived from an EMBL/GenBank/DDBJ whole genome shotgun (WGS) entry which is preliminary data.</text>
</comment>
<dbReference type="PANTHER" id="PTHR10039">
    <property type="entry name" value="AMELOGENIN"/>
    <property type="match status" value="1"/>
</dbReference>
<feature type="compositionally biased region" description="Polar residues" evidence="2">
    <location>
        <begin position="1252"/>
        <end position="1265"/>
    </location>
</feature>
<dbReference type="InterPro" id="IPR056884">
    <property type="entry name" value="NPHP3-like_N"/>
</dbReference>
<protein>
    <recommendedName>
        <fullName evidence="3">Nephrocystin 3-like N-terminal domain-containing protein</fullName>
    </recommendedName>
</protein>
<feature type="region of interest" description="Disordered" evidence="2">
    <location>
        <begin position="1242"/>
        <end position="1265"/>
    </location>
</feature>
<accession>A0AAD5VG20</accession>
<evidence type="ECO:0000313" key="4">
    <source>
        <dbReference type="EMBL" id="KAJ3557839.1"/>
    </source>
</evidence>
<sequence length="1265" mass="142658">MPVFANARDTKIANSQFNDYSHNVTTTNINPGEKWAGIQKLLEYSIEDAAHNSAARDPPPLCHPGTREEETAKLEAWGKGMASEPSEMIIWVKGPAGVGKSAIAQTSADKLGDLLAGSFFFSRPNFRDDPYKFFTTLSHQLTVRFPKSGYADLVDEAVRLDNTIVKKTLVEQFRLLFINPLRTLTDMKRPFPSKTFIVDGLDECNGEKSQTTIINIIVNSVVSKSTPFRWLILSRLEPHIVAAFNSPSVSPLIHQIEFIISPELNPQIHRFFTGKLTEIRTKRGIESSWPADEDIVTLVDISAGLFAHSHALVLFIDDPDSEGPQHQLRVILSRAGEIKEAGEKHPLAALDLFYDVLVLKRIPEIRRIAIRQILLVRVIISSITIPFPEHQAEMIANILGKTEDQFRDLCRSLHSVASLTPVTAKLRFYHASFMEFMEDKHRSKEECIWSDSAMILLLSRVRSLLENTCVMQDRSSHLGQLIPRPPITWHLNHNIHIVCLYQLLFFTFLKAMEVMLLTDKQLIVSIQQFDFRKLTLAEPVGLHAINSKVLLSKLERADIVRPLKVANLVAFLARTGLKDAPYRSFAIGQSGREVRLDKMKDGIFALRAYSESGIEEYKQELLRDARNTRIANSQFNDYSHTVTNNINFGERSGINKLLEYSIQEAAHDSAARWPPPQCHPGTREKYIAALTAWGKGTTSEPSEMIIWVKGPAGVGKSAIAQTSADQLGEMLAAAFFFSRPNFRDDPNKLFTTLSHQLAMRFPDSGYADLVDKAVRLDNTIIGKTLVEQFRHLFIDPLRKLSDMQRPFPSKTLVVDGLDECDGEDSQIAIINIIVNSVVSKSTPFRWLILSRLEPHIVAAFSSPSVSSVIHQIELTISAELNPEIRRFFTGKLTEIGMKRGIESSWPADKDITTLVDISAGLFAHSHALVLFIDDPDSEGPRHQLEVILSRADTIKRAGEKHPLSALDLFYDALVLKRIPETRRIAIRQILLVRNIVFSTGLDFYEAEMIGNVLGKTEGQFRDLCRSLHSVATLDPATAKLRFYHASFMDFMDDKRRSKEECIWSDSAMILLLSQVRSLLENTCIMRDRSSHLTEQLIPRPPIVWHISQNIHIVNLYQLLVLAFLKAMEMIPLTNEQLIASIQQFDFRKLTLAALVGLGAINSEILLCKLRKARIARLLGSVNPVVLLMEAFLPKDFLYRYFVIGRSGKEARLYKKGNGLLVLRAYSERGIERYKQKLLLSSPTAHNDRPNNVILTNPSSTPELRL</sequence>
<evidence type="ECO:0000256" key="1">
    <source>
        <dbReference type="ARBA" id="ARBA00022737"/>
    </source>
</evidence>
<evidence type="ECO:0000259" key="3">
    <source>
        <dbReference type="Pfam" id="PF24883"/>
    </source>
</evidence>
<feature type="domain" description="Nephrocystin 3-like N-terminal" evidence="3">
    <location>
        <begin position="83"/>
        <end position="235"/>
    </location>
</feature>
<dbReference type="AlphaFoldDB" id="A0AAD5VG20"/>
<dbReference type="Pfam" id="PF24883">
    <property type="entry name" value="NPHP3_N"/>
    <property type="match status" value="2"/>
</dbReference>
<evidence type="ECO:0000256" key="2">
    <source>
        <dbReference type="SAM" id="MobiDB-lite"/>
    </source>
</evidence>